<dbReference type="GO" id="GO:0005886">
    <property type="term" value="C:plasma membrane"/>
    <property type="evidence" value="ECO:0007669"/>
    <property type="project" value="TreeGrafter"/>
</dbReference>
<proteinExistence type="predicted"/>
<name>A0AAE9WE79_9SCHI</name>
<dbReference type="Proteomes" id="UP001212411">
    <property type="component" value="Chromosome 3"/>
</dbReference>
<evidence type="ECO:0000256" key="2">
    <source>
        <dbReference type="ARBA" id="ARBA00022692"/>
    </source>
</evidence>
<evidence type="ECO:0000313" key="7">
    <source>
        <dbReference type="EMBL" id="WBW74707.1"/>
    </source>
</evidence>
<feature type="transmembrane region" description="Helical" evidence="5">
    <location>
        <begin position="482"/>
        <end position="504"/>
    </location>
</feature>
<accession>A0AAE9WE79</accession>
<organism evidence="7 8">
    <name type="scientific">Schizosaccharomyces osmophilus</name>
    <dbReference type="NCBI Taxonomy" id="2545709"/>
    <lineage>
        <taxon>Eukaryota</taxon>
        <taxon>Fungi</taxon>
        <taxon>Dikarya</taxon>
        <taxon>Ascomycota</taxon>
        <taxon>Taphrinomycotina</taxon>
        <taxon>Schizosaccharomycetes</taxon>
        <taxon>Schizosaccharomycetales</taxon>
        <taxon>Schizosaccharomycetaceae</taxon>
        <taxon>Schizosaccharomyces</taxon>
    </lineage>
</organism>
<feature type="transmembrane region" description="Helical" evidence="5">
    <location>
        <begin position="559"/>
        <end position="577"/>
    </location>
</feature>
<dbReference type="Pfam" id="PF07690">
    <property type="entry name" value="MFS_1"/>
    <property type="match status" value="1"/>
</dbReference>
<dbReference type="AlphaFoldDB" id="A0AAE9WE79"/>
<dbReference type="PANTHER" id="PTHR23501">
    <property type="entry name" value="MAJOR FACILITATOR SUPERFAMILY"/>
    <property type="match status" value="1"/>
</dbReference>
<feature type="transmembrane region" description="Helical" evidence="5">
    <location>
        <begin position="279"/>
        <end position="298"/>
    </location>
</feature>
<comment type="subcellular location">
    <subcellularLocation>
        <location evidence="1">Membrane</location>
        <topology evidence="1">Multi-pass membrane protein</topology>
    </subcellularLocation>
</comment>
<dbReference type="PANTHER" id="PTHR23501:SF87">
    <property type="entry name" value="SIDEROPHORE IRON TRANSPORTER 2"/>
    <property type="match status" value="1"/>
</dbReference>
<reference evidence="7 8" key="1">
    <citation type="journal article" date="2023" name="G3 (Bethesda)">
        <title>A high-quality reference genome for the fission yeast Schizosaccharomyces osmophilus.</title>
        <authorList>
            <person name="Jia G.S."/>
            <person name="Zhang W.C."/>
            <person name="Liang Y."/>
            <person name="Liu X.H."/>
            <person name="Rhind N."/>
            <person name="Pidoux A."/>
            <person name="Brysch-Herzberg M."/>
            <person name="Du L.L."/>
        </authorList>
    </citation>
    <scope>NUCLEOTIDE SEQUENCE [LARGE SCALE GENOMIC DNA]</scope>
    <source>
        <strain evidence="7 8">CBS 15793</strain>
    </source>
</reference>
<dbReference type="InterPro" id="IPR020846">
    <property type="entry name" value="MFS_dom"/>
</dbReference>
<dbReference type="RefSeq" id="XP_056038950.1">
    <property type="nucleotide sequence ID" value="XM_056183243.1"/>
</dbReference>
<dbReference type="InterPro" id="IPR036259">
    <property type="entry name" value="MFS_trans_sf"/>
</dbReference>
<protein>
    <submittedName>
        <fullName evidence="7">Plasma membrane siderophore-iron transmembrane transporter Str2</fullName>
    </submittedName>
</protein>
<feature type="transmembrane region" description="Helical" evidence="5">
    <location>
        <begin position="387"/>
        <end position="407"/>
    </location>
</feature>
<evidence type="ECO:0000313" key="8">
    <source>
        <dbReference type="Proteomes" id="UP001212411"/>
    </source>
</evidence>
<feature type="transmembrane region" description="Helical" evidence="5">
    <location>
        <begin position="416"/>
        <end position="435"/>
    </location>
</feature>
<feature type="transmembrane region" description="Helical" evidence="5">
    <location>
        <begin position="137"/>
        <end position="154"/>
    </location>
</feature>
<feature type="transmembrane region" description="Helical" evidence="5">
    <location>
        <begin position="350"/>
        <end position="367"/>
    </location>
</feature>
<gene>
    <name evidence="7" type="primary">str2</name>
    <name evidence="7" type="ORF">SOMG_04458</name>
</gene>
<evidence type="ECO:0000256" key="5">
    <source>
        <dbReference type="SAM" id="Phobius"/>
    </source>
</evidence>
<keyword evidence="3 5" id="KW-1133">Transmembrane helix</keyword>
<sequence>MNQNYGTMETNEPSTNGFYNKNTIESHLTDQERQLAVSPRTQVDRRSDMSLEGVSKVQAIASTWSRKSVIIAYLGLYLLAFASSLEQQTTVSLQRYATSNFSAHSNLATINLVSNILLAVVRAPMVKAGDVFGRTESITLALCMAVFGYILLACSRNIGTFTLAYIIYICGQTGIGILSQLIIADTSSLLNRGILSAIPEQPYLLTVWMGPGLAQAFHPERAMGWRIGYGIWAIILPIVSLPLLLSLYSNQQKAKAAGLYREHHQFFNKSTFYNFWQELDGVGILLFISGFGLFLLPFSHSSTVVSPDSNLLTCFTMGLGLLLLIALCVYDTKYAVYPIFALRSLKDRTVLGACFLIFLYFMTYSIFSNFFTSYLQVTHDLSIDVSGLIVNVFIFSMTTSAICSGFLMKKFARFKILLKFSIPLYLLGLIGYILFGFDNENINIRRIVFMLFVAGVGGGLLTLSAQVAVQSVSSHTKVGQNLTLYLTFSSVGGAFGSAIAGGVWSKELPYRLLTSLEGLLPVPEIESIFRDLRTALSYPQGSHIRNLINESYSSTQKDLFRVSLIFSILMIIGLYIIRDVSLSPESQDEPAD</sequence>
<dbReference type="EMBL" id="CP115613">
    <property type="protein sequence ID" value="WBW74707.1"/>
    <property type="molecule type" value="Genomic_DNA"/>
</dbReference>
<keyword evidence="2 5" id="KW-0812">Transmembrane</keyword>
<evidence type="ECO:0000256" key="3">
    <source>
        <dbReference type="ARBA" id="ARBA00022989"/>
    </source>
</evidence>
<dbReference type="SUPFAM" id="SSF103473">
    <property type="entry name" value="MFS general substrate transporter"/>
    <property type="match status" value="1"/>
</dbReference>
<evidence type="ECO:0000256" key="1">
    <source>
        <dbReference type="ARBA" id="ARBA00004141"/>
    </source>
</evidence>
<feature type="transmembrane region" description="Helical" evidence="5">
    <location>
        <begin position="227"/>
        <end position="248"/>
    </location>
</feature>
<dbReference type="KEGG" id="som:SOMG_04458"/>
<keyword evidence="4 5" id="KW-0472">Membrane</keyword>
<feature type="domain" description="Major facilitator superfamily (MFS) profile" evidence="6">
    <location>
        <begin position="68"/>
        <end position="581"/>
    </location>
</feature>
<dbReference type="PROSITE" id="PS50850">
    <property type="entry name" value="MFS"/>
    <property type="match status" value="1"/>
</dbReference>
<feature type="transmembrane region" description="Helical" evidence="5">
    <location>
        <begin position="161"/>
        <end position="183"/>
    </location>
</feature>
<dbReference type="GeneID" id="80877932"/>
<dbReference type="Gene3D" id="1.20.1250.20">
    <property type="entry name" value="MFS general substrate transporter like domains"/>
    <property type="match status" value="2"/>
</dbReference>
<feature type="transmembrane region" description="Helical" evidence="5">
    <location>
        <begin position="447"/>
        <end position="470"/>
    </location>
</feature>
<feature type="transmembrane region" description="Helical" evidence="5">
    <location>
        <begin position="68"/>
        <end position="85"/>
    </location>
</feature>
<feature type="transmembrane region" description="Helical" evidence="5">
    <location>
        <begin position="310"/>
        <end position="330"/>
    </location>
</feature>
<evidence type="ECO:0000259" key="6">
    <source>
        <dbReference type="PROSITE" id="PS50850"/>
    </source>
</evidence>
<dbReference type="GO" id="GO:0015343">
    <property type="term" value="F:siderophore-iron transmembrane transporter activity"/>
    <property type="evidence" value="ECO:0007669"/>
    <property type="project" value="TreeGrafter"/>
</dbReference>
<evidence type="ECO:0000256" key="4">
    <source>
        <dbReference type="ARBA" id="ARBA00023136"/>
    </source>
</evidence>
<keyword evidence="8" id="KW-1185">Reference proteome</keyword>
<dbReference type="InterPro" id="IPR011701">
    <property type="entry name" value="MFS"/>
</dbReference>